<protein>
    <recommendedName>
        <fullName evidence="3">HD domain-containing protein</fullName>
    </recommendedName>
</protein>
<name>E0UT87_SULAO</name>
<dbReference type="HOGENOM" id="CLU_1958468_0_0_7"/>
<dbReference type="Proteomes" id="UP000007803">
    <property type="component" value="Chromosome"/>
</dbReference>
<dbReference type="STRING" id="563040.Saut_0141"/>
<evidence type="ECO:0000313" key="1">
    <source>
        <dbReference type="EMBL" id="ADN08190.1"/>
    </source>
</evidence>
<dbReference type="EMBL" id="CP002205">
    <property type="protein sequence ID" value="ADN08190.1"/>
    <property type="molecule type" value="Genomic_DNA"/>
</dbReference>
<keyword evidence="2" id="KW-1185">Reference proteome</keyword>
<gene>
    <name evidence="1" type="ordered locus">Saut_0141</name>
</gene>
<evidence type="ECO:0008006" key="3">
    <source>
        <dbReference type="Google" id="ProtNLM"/>
    </source>
</evidence>
<proteinExistence type="predicted"/>
<dbReference type="AlphaFoldDB" id="E0UT87"/>
<dbReference type="RefSeq" id="WP_013325946.1">
    <property type="nucleotide sequence ID" value="NC_014506.1"/>
</dbReference>
<evidence type="ECO:0000313" key="2">
    <source>
        <dbReference type="Proteomes" id="UP000007803"/>
    </source>
</evidence>
<sequence length="128" mass="15333">MIRNIQEERLKRLIVRKHFNKKYNDELIDFLQNNVENKRKIVKTIDYINQITFTHPGLNSLEYIVHPLRVAVILYQIDNNIDVDILITALLHNIFEVSKITEKDFLFHYEIDLMNALKILAIDRSNER</sequence>
<reference evidence="2" key="1">
    <citation type="journal article" date="2010" name="Stand. Genomic Sci.">
        <title>Complete genome sequence of Sulfurimonas autotrophica type strain (OK10).</title>
        <authorList>
            <person name="Sikorski J."/>
            <person name="Munk C."/>
            <person name="Lapidus A."/>
            <person name="Djao O."/>
            <person name="Lucas S."/>
            <person name="Glavina Del Rio T."/>
            <person name="Nolan M."/>
            <person name="Tice H."/>
            <person name="Han C."/>
            <person name="Cheng J."/>
            <person name="Tapia R."/>
            <person name="Goodwin L."/>
            <person name="Pitluck S."/>
            <person name="Liolios K."/>
            <person name="Ivanova N."/>
            <person name="Mavromatis K."/>
            <person name="Mikhailova N."/>
            <person name="Pati A."/>
            <person name="Sims D."/>
            <person name="Meincke L."/>
            <person name="Brettin T."/>
            <person name="Detter J."/>
            <person name="Chen A."/>
            <person name="Palaniappan K."/>
            <person name="Land M."/>
            <person name="Hauser L."/>
            <person name="Chang Y."/>
            <person name="Jeffries C."/>
            <person name="Rohde M."/>
            <person name="Lang E."/>
            <person name="Spring S."/>
            <person name="Goker M."/>
            <person name="Woyke T."/>
            <person name="Bristow J."/>
            <person name="Eisen J."/>
            <person name="Markowitz V."/>
            <person name="Hugenholtz P."/>
            <person name="Kyrpides N."/>
            <person name="Klenk H."/>
        </authorList>
    </citation>
    <scope>NUCLEOTIDE SEQUENCE [LARGE SCALE GENOMIC DNA]</scope>
    <source>
        <strain evidence="2">ATCC BAA-671 / DSM 16294 / JCM 11897 / OK10</strain>
    </source>
</reference>
<dbReference type="SUPFAM" id="SSF109604">
    <property type="entry name" value="HD-domain/PDEase-like"/>
    <property type="match status" value="1"/>
</dbReference>
<dbReference type="eggNOG" id="COG0317">
    <property type="taxonomic scope" value="Bacteria"/>
</dbReference>
<organism evidence="1 2">
    <name type="scientific">Sulfurimonas autotrophica (strain ATCC BAA-671 / DSM 16294 / JCM 11897 / OK10)</name>
    <dbReference type="NCBI Taxonomy" id="563040"/>
    <lineage>
        <taxon>Bacteria</taxon>
        <taxon>Pseudomonadati</taxon>
        <taxon>Campylobacterota</taxon>
        <taxon>Epsilonproteobacteria</taxon>
        <taxon>Campylobacterales</taxon>
        <taxon>Sulfurimonadaceae</taxon>
        <taxon>Sulfurimonas</taxon>
    </lineage>
</organism>
<dbReference type="Gene3D" id="1.10.3210.10">
    <property type="entry name" value="Hypothetical protein af1432"/>
    <property type="match status" value="1"/>
</dbReference>
<dbReference type="KEGG" id="sua:Saut_0141"/>
<accession>E0UT87</accession>